<keyword evidence="2" id="KW-1133">Transmembrane helix</keyword>
<sequence>MMEEQKKAHLEKKSPEGVEEDYDKNKENNPSPAEEAITEKNDKPAGLSLTWILVICVIILFIVYFVIRNN</sequence>
<dbReference type="EMBL" id="JAEHFY010000006">
    <property type="protein sequence ID" value="MBK0382344.1"/>
    <property type="molecule type" value="Genomic_DNA"/>
</dbReference>
<reference evidence="3 4" key="1">
    <citation type="submission" date="2020-12" db="EMBL/GenBank/DDBJ databases">
        <title>Bacterial novel species Pedobacter sp. SD-b isolated from soil.</title>
        <authorList>
            <person name="Jung H.-Y."/>
        </authorList>
    </citation>
    <scope>NUCLEOTIDE SEQUENCE [LARGE SCALE GENOMIC DNA]</scope>
    <source>
        <strain evidence="3 4">SD-b</strain>
    </source>
</reference>
<proteinExistence type="predicted"/>
<organism evidence="3 4">
    <name type="scientific">Pedobacter segetis</name>
    <dbReference type="NCBI Taxonomy" id="2793069"/>
    <lineage>
        <taxon>Bacteria</taxon>
        <taxon>Pseudomonadati</taxon>
        <taxon>Bacteroidota</taxon>
        <taxon>Sphingobacteriia</taxon>
        <taxon>Sphingobacteriales</taxon>
        <taxon>Sphingobacteriaceae</taxon>
        <taxon>Pedobacter</taxon>
    </lineage>
</organism>
<protein>
    <submittedName>
        <fullName evidence="3">Uncharacterized protein</fullName>
    </submittedName>
</protein>
<keyword evidence="2" id="KW-0812">Transmembrane</keyword>
<evidence type="ECO:0000256" key="2">
    <source>
        <dbReference type="SAM" id="Phobius"/>
    </source>
</evidence>
<evidence type="ECO:0000313" key="4">
    <source>
        <dbReference type="Proteomes" id="UP000660024"/>
    </source>
</evidence>
<dbReference type="Proteomes" id="UP000660024">
    <property type="component" value="Unassembled WGS sequence"/>
</dbReference>
<evidence type="ECO:0000313" key="3">
    <source>
        <dbReference type="EMBL" id="MBK0382344.1"/>
    </source>
</evidence>
<name>A0ABS1BJG2_9SPHI</name>
<accession>A0ABS1BJG2</accession>
<feature type="region of interest" description="Disordered" evidence="1">
    <location>
        <begin position="1"/>
        <end position="40"/>
    </location>
</feature>
<keyword evidence="4" id="KW-1185">Reference proteome</keyword>
<comment type="caution">
    <text evidence="3">The sequence shown here is derived from an EMBL/GenBank/DDBJ whole genome shotgun (WGS) entry which is preliminary data.</text>
</comment>
<dbReference type="RefSeq" id="WP_200585125.1">
    <property type="nucleotide sequence ID" value="NZ_JAEHFY010000006.1"/>
</dbReference>
<gene>
    <name evidence="3" type="ORF">I5M32_05160</name>
</gene>
<feature type="compositionally biased region" description="Basic and acidic residues" evidence="1">
    <location>
        <begin position="1"/>
        <end position="16"/>
    </location>
</feature>
<keyword evidence="2" id="KW-0472">Membrane</keyword>
<feature type="transmembrane region" description="Helical" evidence="2">
    <location>
        <begin position="49"/>
        <end position="67"/>
    </location>
</feature>
<evidence type="ECO:0000256" key="1">
    <source>
        <dbReference type="SAM" id="MobiDB-lite"/>
    </source>
</evidence>